<evidence type="ECO:0000313" key="5">
    <source>
        <dbReference type="Proteomes" id="UP000260680"/>
    </source>
</evidence>
<dbReference type="RefSeq" id="WP_117416714.1">
    <property type="nucleotide sequence ID" value="NZ_QOHO01000026.1"/>
</dbReference>
<dbReference type="OrthoDB" id="262615at2"/>
<dbReference type="PANTHER" id="PTHR40081:SF1">
    <property type="entry name" value="TAT PATHWAY SIGNAL SEQUENCE DOMAIN PROTEIN"/>
    <property type="match status" value="1"/>
</dbReference>
<evidence type="ECO:0000259" key="1">
    <source>
        <dbReference type="Pfam" id="PF19501"/>
    </source>
</evidence>
<evidence type="ECO:0000259" key="3">
    <source>
        <dbReference type="Pfam" id="PF21346"/>
    </source>
</evidence>
<dbReference type="AlphaFoldDB" id="A0A3E2NE15"/>
<comment type="caution">
    <text evidence="4">The sequence shown here is derived from an EMBL/GenBank/DDBJ whole genome shotgun (WGS) entry which is preliminary data.</text>
</comment>
<feature type="domain" description="PcRGLX/YetA-like C-terminal alpha/alpha toroid" evidence="3">
    <location>
        <begin position="442"/>
        <end position="851"/>
    </location>
</feature>
<evidence type="ECO:0000313" key="4">
    <source>
        <dbReference type="EMBL" id="RFZ79203.1"/>
    </source>
</evidence>
<dbReference type="PANTHER" id="PTHR40081">
    <property type="entry name" value="CONCANAVALIN A-LIKE LECTIN/GLUCANASE"/>
    <property type="match status" value="1"/>
</dbReference>
<feature type="domain" description="PcRGLX/YetA-like central beta-sandwich" evidence="2">
    <location>
        <begin position="88"/>
        <end position="435"/>
    </location>
</feature>
<organism evidence="4 5">
    <name type="scientific">Lacrimispora amygdalina</name>
    <dbReference type="NCBI Taxonomy" id="253257"/>
    <lineage>
        <taxon>Bacteria</taxon>
        <taxon>Bacillati</taxon>
        <taxon>Bacillota</taxon>
        <taxon>Clostridia</taxon>
        <taxon>Lachnospirales</taxon>
        <taxon>Lachnospiraceae</taxon>
        <taxon>Lacrimispora</taxon>
    </lineage>
</organism>
<proteinExistence type="predicted"/>
<dbReference type="InterPro" id="IPR048330">
    <property type="entry name" value="PcRGLX/YetA_2nd"/>
</dbReference>
<accession>A0A3E2NE15</accession>
<dbReference type="InterPro" id="IPR048331">
    <property type="entry name" value="PcRGLX/YetA_3rd"/>
</dbReference>
<evidence type="ECO:0008006" key="6">
    <source>
        <dbReference type="Google" id="ProtNLM"/>
    </source>
</evidence>
<sequence>MILHSLGDRRLTGYTTWGCLWEKGSCTKETEYQLKNRQKDNLPMQSRITAWWPDGSVKWTAHTADAALLGKEIEVVPGPPSQVKQKIQVLKKDGFMEILAGSMKVKIACDGMKLIDSIYFHEKKLLINGRTVLLLEEPSVWNGNSVKIKKEYDSRITQLSVEEEGALQVIIKYTGYHESAVGDQKIPFVIRMKVGFDSPRIDFIHTFLYDGDEEKDFLKGIGIRFQSPLEGKIYNRHVKFMGDHGVFHESMAQLLSWRPKVSQEIYEKQIRGERLELTGSDKETVDTVLKDMPFWSEYDLCQDSANHFCIKKKIKDENCCYLDCLHGKRTEGAAALGSEHGSVLFSIRDFWEKYPSGYTFRNLDGDMAETVMWLWSPGAEAMDFRHYANRGYNQVYYEGYDYKGATPYGIACTSECSVMLSEEMIPKDQELAEFAESVKRPVQYLGTPEYYHERKAFGYWSLPQQNTQMECWLEDQLDMAVDFYRNEVDQRNWYGLFNYGDFMHTYDRERHQWRYDMGGYAWDNTELVPTLWLWYAFMRTGREDIFVLAEKLSRHASEVDVYHMGRYKGLGSRHNVRHWGCPCKEARIAMAAHHRFYYYLTGDRRMEDIFEELKDNEITFLNKDPLGDFYDKEKMVYPAHARTGPDWSSLCANWLTEWERFDNKKYRDKILTGIRDIKKAPLKLISGPDFEFNPADAHLRYIGERASGGTHLQICMGAPEVWMELSDLIEDEEWKRMLADYGRFYYLPRQQQMEESDGIIGSREFSLPFMAAAMGAYGAWYLEDQVLAERTWRYLLHASISQGNHDGFKILTVSNQGNQKNLKEIPWISTNFTAQWCLNVIVVLEFIRSYLPKTLKEGDELVETMPEETFHKA</sequence>
<dbReference type="EMBL" id="QOHO01000026">
    <property type="protein sequence ID" value="RFZ79203.1"/>
    <property type="molecule type" value="Genomic_DNA"/>
</dbReference>
<dbReference type="Pfam" id="PF21345">
    <property type="entry name" value="PcRGLX_2nd"/>
    <property type="match status" value="1"/>
</dbReference>
<feature type="domain" description="PcRGLX/YetA-like N-terminal RIFT barrel" evidence="1">
    <location>
        <begin position="8"/>
        <end position="66"/>
    </location>
</feature>
<evidence type="ECO:0000259" key="2">
    <source>
        <dbReference type="Pfam" id="PF21345"/>
    </source>
</evidence>
<name>A0A3E2NE15_9FIRM</name>
<dbReference type="Pfam" id="PF19501">
    <property type="entry name" value="PcRGLX_1st"/>
    <property type="match status" value="1"/>
</dbReference>
<dbReference type="InterPro" id="IPR045793">
    <property type="entry name" value="PcRGLX/YetA-like"/>
</dbReference>
<reference evidence="4 5" key="1">
    <citation type="submission" date="2018-07" db="EMBL/GenBank/DDBJ databases">
        <title>New species, Clostridium PI-S10-A1B.</title>
        <authorList>
            <person name="Krishna G."/>
            <person name="Summeta K."/>
            <person name="Shikha S."/>
            <person name="Prabhu P.B."/>
            <person name="Suresh K."/>
        </authorList>
    </citation>
    <scope>NUCLEOTIDE SEQUENCE [LARGE SCALE GENOMIC DNA]</scope>
    <source>
        <strain evidence="4 5">PI-S10-A1B</strain>
    </source>
</reference>
<dbReference type="Proteomes" id="UP000260680">
    <property type="component" value="Unassembled WGS sequence"/>
</dbReference>
<dbReference type="InterPro" id="IPR048329">
    <property type="entry name" value="PcRGLX_1st"/>
</dbReference>
<protein>
    <recommendedName>
        <fullName evidence="6">Tat pathway signal sequence domain protein</fullName>
    </recommendedName>
</protein>
<gene>
    <name evidence="4" type="ORF">DS742_09260</name>
</gene>
<dbReference type="Pfam" id="PF21346">
    <property type="entry name" value="PcRGLX_3rd"/>
    <property type="match status" value="1"/>
</dbReference>